<evidence type="ECO:0000256" key="1">
    <source>
        <dbReference type="SAM" id="SignalP"/>
    </source>
</evidence>
<gene>
    <name evidence="3" type="ORF">J1899_15600</name>
</gene>
<organism evidence="3 4">
    <name type="scientific">Cytobacillus gottheilii</name>
    <dbReference type="NCBI Taxonomy" id="859144"/>
    <lineage>
        <taxon>Bacteria</taxon>
        <taxon>Bacillati</taxon>
        <taxon>Bacillota</taxon>
        <taxon>Bacilli</taxon>
        <taxon>Bacillales</taxon>
        <taxon>Bacillaceae</taxon>
        <taxon>Cytobacillus</taxon>
    </lineage>
</organism>
<feature type="chain" id="PRO_5047231529" description="Bacterial Ig-like domain-containing protein" evidence="1">
    <location>
        <begin position="22"/>
        <end position="137"/>
    </location>
</feature>
<dbReference type="EMBL" id="CP071709">
    <property type="protein sequence ID" value="QVY60429.1"/>
    <property type="molecule type" value="Genomic_DNA"/>
</dbReference>
<evidence type="ECO:0000313" key="4">
    <source>
        <dbReference type="Proteomes" id="UP000679247"/>
    </source>
</evidence>
<evidence type="ECO:0000259" key="2">
    <source>
        <dbReference type="Pfam" id="PF20251"/>
    </source>
</evidence>
<dbReference type="Pfam" id="PF20251">
    <property type="entry name" value="Big_14"/>
    <property type="match status" value="1"/>
</dbReference>
<protein>
    <recommendedName>
        <fullName evidence="2">Bacterial Ig-like domain-containing protein</fullName>
    </recommendedName>
</protein>
<feature type="domain" description="Bacterial Ig-like" evidence="2">
    <location>
        <begin position="35"/>
        <end position="124"/>
    </location>
</feature>
<evidence type="ECO:0000313" key="3">
    <source>
        <dbReference type="EMBL" id="QVY60429.1"/>
    </source>
</evidence>
<name>A0ABX8F8V4_9BACI</name>
<dbReference type="Proteomes" id="UP000679247">
    <property type="component" value="Chromosome"/>
</dbReference>
<feature type="signal peptide" evidence="1">
    <location>
        <begin position="1"/>
        <end position="21"/>
    </location>
</feature>
<dbReference type="InterPro" id="IPR046878">
    <property type="entry name" value="Big_14"/>
</dbReference>
<proteinExistence type="predicted"/>
<dbReference type="RefSeq" id="WP_214475078.1">
    <property type="nucleotide sequence ID" value="NZ_CANKUS010000003.1"/>
</dbReference>
<reference evidence="3 4" key="1">
    <citation type="submission" date="2021-03" db="EMBL/GenBank/DDBJ databases">
        <title>The first data on the complete genome of the tetrodotoxin-producing bacterium.</title>
        <authorList>
            <person name="Melnikova D.I."/>
            <person name="Nijland R."/>
            <person name="Magarlamov T.Y."/>
        </authorList>
    </citation>
    <scope>NUCLEOTIDE SEQUENCE [LARGE SCALE GENOMIC DNA]</scope>
    <source>
        <strain evidence="3 4">1839</strain>
    </source>
</reference>
<keyword evidence="1" id="KW-0732">Signal</keyword>
<sequence length="137" mass="15392">MKKIFLFSSIMLLLIITGCQGSLEEEAVQSRPNSEDGVRVETEEPVYPTSVDEIKVNIMNESEEEFYTGVHVFLEKKEEDTWYQVPMKADSFTEQAIGHPAHETSSLSLKVSDLDYNLTPGEYRATIGALAAPFKVE</sequence>
<accession>A0ABX8F8V4</accession>
<keyword evidence="4" id="KW-1185">Reference proteome</keyword>
<dbReference type="PROSITE" id="PS51257">
    <property type="entry name" value="PROKAR_LIPOPROTEIN"/>
    <property type="match status" value="1"/>
</dbReference>